<dbReference type="EMBL" id="JAERRB010000011">
    <property type="protein sequence ID" value="MBL0744478.1"/>
    <property type="molecule type" value="Genomic_DNA"/>
</dbReference>
<reference evidence="3 4" key="1">
    <citation type="submission" date="2021-01" db="EMBL/GenBank/DDBJ databases">
        <title>Chryseolinea sp. Jin1 Genome sequencing and assembly.</title>
        <authorList>
            <person name="Kim I."/>
        </authorList>
    </citation>
    <scope>NUCLEOTIDE SEQUENCE [LARGE SCALE GENOMIC DNA]</scope>
    <source>
        <strain evidence="3 4">Jin1</strain>
    </source>
</reference>
<accession>A0ABS1KZ75</accession>
<dbReference type="Pfam" id="PF13248">
    <property type="entry name" value="Zn_ribbon_3"/>
    <property type="match status" value="1"/>
</dbReference>
<organism evidence="3 4">
    <name type="scientific">Chryseolinea lacunae</name>
    <dbReference type="NCBI Taxonomy" id="2801331"/>
    <lineage>
        <taxon>Bacteria</taxon>
        <taxon>Pseudomonadati</taxon>
        <taxon>Bacteroidota</taxon>
        <taxon>Cytophagia</taxon>
        <taxon>Cytophagales</taxon>
        <taxon>Fulvivirgaceae</taxon>
        <taxon>Chryseolinea</taxon>
    </lineage>
</organism>
<protein>
    <submittedName>
        <fullName evidence="3">Zinc ribbon domain-containing protein</fullName>
    </submittedName>
</protein>
<name>A0ABS1KZ75_9BACT</name>
<evidence type="ECO:0000313" key="3">
    <source>
        <dbReference type="EMBL" id="MBL0744478.1"/>
    </source>
</evidence>
<evidence type="ECO:0000259" key="2">
    <source>
        <dbReference type="Pfam" id="PF13248"/>
    </source>
</evidence>
<dbReference type="Proteomes" id="UP000613030">
    <property type="component" value="Unassembled WGS sequence"/>
</dbReference>
<keyword evidence="4" id="KW-1185">Reference proteome</keyword>
<comment type="caution">
    <text evidence="3">The sequence shown here is derived from an EMBL/GenBank/DDBJ whole genome shotgun (WGS) entry which is preliminary data.</text>
</comment>
<evidence type="ECO:0000313" key="4">
    <source>
        <dbReference type="Proteomes" id="UP000613030"/>
    </source>
</evidence>
<keyword evidence="1" id="KW-1133">Transmembrane helix</keyword>
<keyword evidence="1" id="KW-0812">Transmembrane</keyword>
<feature type="domain" description="Putative zinc-ribbon" evidence="2">
    <location>
        <begin position="116"/>
        <end position="136"/>
    </location>
</feature>
<dbReference type="InterPro" id="IPR059113">
    <property type="entry name" value="Znf_ribbon"/>
</dbReference>
<evidence type="ECO:0000256" key="1">
    <source>
        <dbReference type="SAM" id="Phobius"/>
    </source>
</evidence>
<feature type="transmembrane region" description="Helical" evidence="1">
    <location>
        <begin position="62"/>
        <end position="82"/>
    </location>
</feature>
<keyword evidence="1" id="KW-0472">Membrane</keyword>
<feature type="transmembrane region" description="Helical" evidence="1">
    <location>
        <begin position="39"/>
        <end position="56"/>
    </location>
</feature>
<proteinExistence type="predicted"/>
<gene>
    <name evidence="3" type="ORF">JI741_24810</name>
</gene>
<sequence>MFRFVWNWNLLKTITFIEITLKEKGTDIVLKYRINFTELFVISLLLSLPVFYIWSGSIGEKIIIFLIQNALFYGLNVVITILRCNRLMRSTLADIQEHEPPTVSKEQQAWISDAARCDACGHAIEPRDKICPDCGIRLG</sequence>